<comment type="catalytic activity">
    <reaction evidence="1 10">
        <text>Transfers a segment of a (1-&gt;4)-alpha-D-glucan to a new position in an acceptor, which may be glucose or a (1-&gt;4)-alpha-D-glucan.</text>
        <dbReference type="EC" id="2.4.1.25"/>
    </reaction>
</comment>
<evidence type="ECO:0000256" key="7">
    <source>
        <dbReference type="ARBA" id="ARBA00023277"/>
    </source>
</evidence>
<gene>
    <name evidence="11" type="ORF">Rsw2DRAFT_3176</name>
</gene>
<dbReference type="PANTHER" id="PTHR32438:SF5">
    <property type="entry name" value="4-ALPHA-GLUCANOTRANSFERASE DPE1, CHLOROPLASTIC_AMYLOPLASTIC"/>
    <property type="match status" value="1"/>
</dbReference>
<evidence type="ECO:0000256" key="10">
    <source>
        <dbReference type="RuleBase" id="RU361207"/>
    </source>
</evidence>
<dbReference type="EC" id="2.4.1.25" evidence="3 10"/>
<dbReference type="STRING" id="371731.Rsw2DRAFT_3176"/>
<evidence type="ECO:0000256" key="3">
    <source>
        <dbReference type="ARBA" id="ARBA00012560"/>
    </source>
</evidence>
<evidence type="ECO:0000313" key="11">
    <source>
        <dbReference type="EMBL" id="EEW23913.1"/>
    </source>
</evidence>
<evidence type="ECO:0000256" key="1">
    <source>
        <dbReference type="ARBA" id="ARBA00000439"/>
    </source>
</evidence>
<proteinExistence type="inferred from homology"/>
<reference evidence="11 12" key="1">
    <citation type="submission" date="2009-08" db="EMBL/GenBank/DDBJ databases">
        <title>The draft genome of Rhodobacter sp. SW2.</title>
        <authorList>
            <consortium name="US DOE Joint Genome Institute (JGI-PGF)"/>
            <person name="Lucas S."/>
            <person name="Copeland A."/>
            <person name="Lapidus A."/>
            <person name="Glavina del Rio T."/>
            <person name="Tice H."/>
            <person name="Bruce D."/>
            <person name="Goodwin L."/>
            <person name="Pitluck S."/>
            <person name="Larimer F."/>
            <person name="Land M.L."/>
            <person name="Hauser L."/>
            <person name="Emerson D."/>
        </authorList>
    </citation>
    <scope>NUCLEOTIDE SEQUENCE [LARGE SCALE GENOMIC DNA]</scope>
    <source>
        <strain evidence="11 12">SW2</strain>
    </source>
</reference>
<dbReference type="SUPFAM" id="SSF51445">
    <property type="entry name" value="(Trans)glycosidases"/>
    <property type="match status" value="1"/>
</dbReference>
<accession>C8S548</accession>
<dbReference type="InterPro" id="IPR003385">
    <property type="entry name" value="Glyco_hydro_77"/>
</dbReference>
<evidence type="ECO:0000256" key="2">
    <source>
        <dbReference type="ARBA" id="ARBA00005684"/>
    </source>
</evidence>
<dbReference type="EMBL" id="ACYY01000030">
    <property type="protein sequence ID" value="EEW23913.1"/>
    <property type="molecule type" value="Genomic_DNA"/>
</dbReference>
<dbReference type="Proteomes" id="UP000010121">
    <property type="component" value="Unassembled WGS sequence"/>
</dbReference>
<evidence type="ECO:0000313" key="12">
    <source>
        <dbReference type="Proteomes" id="UP000010121"/>
    </source>
</evidence>
<name>C8S548_9RHOB</name>
<keyword evidence="7 10" id="KW-0119">Carbohydrate metabolism</keyword>
<evidence type="ECO:0000256" key="9">
    <source>
        <dbReference type="ARBA" id="ARBA00031501"/>
    </source>
</evidence>
<comment type="similarity">
    <text evidence="2 10">Belongs to the disproportionating enzyme family.</text>
</comment>
<dbReference type="GO" id="GO:0005975">
    <property type="term" value="P:carbohydrate metabolic process"/>
    <property type="evidence" value="ECO:0007669"/>
    <property type="project" value="InterPro"/>
</dbReference>
<keyword evidence="6 10" id="KW-0808">Transferase</keyword>
<dbReference type="eggNOG" id="COG1640">
    <property type="taxonomic scope" value="Bacteria"/>
</dbReference>
<evidence type="ECO:0000256" key="4">
    <source>
        <dbReference type="ARBA" id="ARBA00020295"/>
    </source>
</evidence>
<keyword evidence="12" id="KW-1185">Reference proteome</keyword>
<dbReference type="AlphaFoldDB" id="C8S548"/>
<comment type="caution">
    <text evidence="11">The sequence shown here is derived from an EMBL/GenBank/DDBJ whole genome shotgun (WGS) entry which is preliminary data.</text>
</comment>
<keyword evidence="5 10" id="KW-0328">Glycosyltransferase</keyword>
<evidence type="ECO:0000256" key="5">
    <source>
        <dbReference type="ARBA" id="ARBA00022676"/>
    </source>
</evidence>
<dbReference type="GO" id="GO:0004134">
    <property type="term" value="F:4-alpha-glucanotransferase activity"/>
    <property type="evidence" value="ECO:0007669"/>
    <property type="project" value="UniProtKB-EC"/>
</dbReference>
<protein>
    <recommendedName>
        <fullName evidence="4 10">4-alpha-glucanotransferase</fullName>
        <ecNumber evidence="3 10">2.4.1.25</ecNumber>
    </recommendedName>
    <alternativeName>
        <fullName evidence="8 10">Amylomaltase</fullName>
    </alternativeName>
    <alternativeName>
        <fullName evidence="9 10">Disproportionating enzyme</fullName>
    </alternativeName>
</protein>
<dbReference type="PANTHER" id="PTHR32438">
    <property type="entry name" value="4-ALPHA-GLUCANOTRANSFERASE DPE1, CHLOROPLASTIC/AMYLOPLASTIC"/>
    <property type="match status" value="1"/>
</dbReference>
<dbReference type="Gene3D" id="3.20.20.80">
    <property type="entry name" value="Glycosidases"/>
    <property type="match status" value="1"/>
</dbReference>
<dbReference type="RefSeq" id="WP_008032776.1">
    <property type="nucleotide sequence ID" value="NZ_ACYY01000030.1"/>
</dbReference>
<organism evidence="11 12">
    <name type="scientific">Rhodobacter ferrooxidans</name>
    <dbReference type="NCBI Taxonomy" id="371731"/>
    <lineage>
        <taxon>Bacteria</taxon>
        <taxon>Pseudomonadati</taxon>
        <taxon>Pseudomonadota</taxon>
        <taxon>Alphaproteobacteria</taxon>
        <taxon>Rhodobacterales</taxon>
        <taxon>Rhodobacter group</taxon>
        <taxon>Rhodobacter</taxon>
    </lineage>
</organism>
<dbReference type="NCBIfam" id="TIGR00217">
    <property type="entry name" value="malQ"/>
    <property type="match status" value="1"/>
</dbReference>
<sequence length="619" mass="65888">MSENGIDPICWRAGITTGYDGRAVPEGTKRALLAALGINPEAPDFGSVPDFSADPASAGSCPVPQRPAWGLFCQLYELRSARGWGIGDFADLARLARIAAAAGADFLGVNPLHALFAAEPERYSPFTPSNRRFLNVLYIAMDDLPGKARAPAGLKKLRAADLVDYPRVAAAKLEALAAVFAASPFDAGRWAQADFNDFCTEKGQMLYRHALFEALSEAMVAQGHGARWTSWPAAWQAVESPEVAAFAAQAQAQAQAQDRVRFHLWLQWLAARQLAAAQMAAQAAGMGIGLYLDLAVGEAPDGSATWSDPGLTLHGLEVGAPPDVFSQGGQNWALAAPSPVALAERGWEPFRALIGAQLDYAGALRIDHAMALRQLFLIPKDHPAAEGTHLAYPFADLLRIVAEEARARGAVMIGEDLGWVPPGFRALLGQAGILTMRILYFAQEWGMFDRASAWPELALACLSTHDLPTLAAWWKADDIAARQRYGLISDAKAAADLARRADERVALVNALIDGGHLPPGAEDAAAPVLSNAVLLATHGFLAATRSRLVGVRLADLVGPEAATNVPGTIDAHPNWQRRAPLDLAEIASHPAFLAVSAAMRAARPCDQGGLSGEERVRFG</sequence>
<evidence type="ECO:0000256" key="8">
    <source>
        <dbReference type="ARBA" id="ARBA00031423"/>
    </source>
</evidence>
<dbReference type="Pfam" id="PF02446">
    <property type="entry name" value="Glyco_hydro_77"/>
    <property type="match status" value="1"/>
</dbReference>
<dbReference type="InterPro" id="IPR017853">
    <property type="entry name" value="GH"/>
</dbReference>
<evidence type="ECO:0000256" key="6">
    <source>
        <dbReference type="ARBA" id="ARBA00022679"/>
    </source>
</evidence>